<feature type="coiled-coil region" evidence="4">
    <location>
        <begin position="100"/>
        <end position="134"/>
    </location>
</feature>
<dbReference type="InterPro" id="IPR036770">
    <property type="entry name" value="Ankyrin_rpt-contain_sf"/>
</dbReference>
<dbReference type="Proteomes" id="UP000001542">
    <property type="component" value="Unassembled WGS sequence"/>
</dbReference>
<dbReference type="Pfam" id="PF13637">
    <property type="entry name" value="Ank_4"/>
    <property type="match status" value="1"/>
</dbReference>
<dbReference type="STRING" id="5722.A2DAE6"/>
<dbReference type="SUPFAM" id="SSF48403">
    <property type="entry name" value="Ankyrin repeat"/>
    <property type="match status" value="1"/>
</dbReference>
<dbReference type="eggNOG" id="KOG0504">
    <property type="taxonomic scope" value="Eukaryota"/>
</dbReference>
<dbReference type="InterPro" id="IPR002110">
    <property type="entry name" value="Ankyrin_rpt"/>
</dbReference>
<keyword evidence="1" id="KW-0677">Repeat</keyword>
<proteinExistence type="predicted"/>
<feature type="repeat" description="ANK" evidence="3">
    <location>
        <begin position="263"/>
        <end position="295"/>
    </location>
</feature>
<reference evidence="5" key="1">
    <citation type="submission" date="2006-10" db="EMBL/GenBank/DDBJ databases">
        <authorList>
            <person name="Amadeo P."/>
            <person name="Zhao Q."/>
            <person name="Wortman J."/>
            <person name="Fraser-Liggett C."/>
            <person name="Carlton J."/>
        </authorList>
    </citation>
    <scope>NUCLEOTIDE SEQUENCE</scope>
    <source>
        <strain evidence="5">G3</strain>
    </source>
</reference>
<dbReference type="VEuPathDB" id="TrichDB:TVAG_477230"/>
<dbReference type="AlphaFoldDB" id="A2DAE6"/>
<evidence type="ECO:0000313" key="6">
    <source>
        <dbReference type="Proteomes" id="UP000001542"/>
    </source>
</evidence>
<dbReference type="PRINTS" id="PR01415">
    <property type="entry name" value="ANKYRIN"/>
</dbReference>
<dbReference type="Gene3D" id="1.25.40.20">
    <property type="entry name" value="Ankyrin repeat-containing domain"/>
    <property type="match status" value="3"/>
</dbReference>
<dbReference type="InParanoid" id="A2DAE6"/>
<feature type="repeat" description="ANK" evidence="3">
    <location>
        <begin position="395"/>
        <end position="427"/>
    </location>
</feature>
<evidence type="ECO:0000256" key="1">
    <source>
        <dbReference type="ARBA" id="ARBA00022737"/>
    </source>
</evidence>
<sequence>MNLNFEYIAAHISDYIKNENFFDTFEIEDIKTIMKYSQLTADQYITLLKQSSSTLKANKLYFCTRNANVTIQNFDEVVSILKSVTKYMKFHIFNGIIDFINQKDKELRDSTEEITKLQTELKTLQNQIQNAAKETTVTPINKTHNFSREFLTKLSSLKATNDFDSVYQFFEELSSQGNREMISKACEEGLWKKTKWDEMNVLHVASDKRNLNLVKSLIECGCDKEAKNKYGWTSLIKASERGHLDVVKYLISVGADKEAKDKDGYTPLIIASDNGHLEVVKYLISVGADKEAKNKNGWTPLIIASEWGHLDVVKYLISAGADKEAKDNDGYTPLIFASEWGHLDVVKYLISVGADKEAKTKNGWTSLILASRYGHLEVVKYLISVGADKEAKDKDGYTPLIIASDNGHLEVVKYLISVGADKEAKTNDGKTPLIYADSEVRDYLKSIGAK</sequence>
<dbReference type="SMART" id="SM00248">
    <property type="entry name" value="ANK"/>
    <property type="match status" value="7"/>
</dbReference>
<dbReference type="PANTHER" id="PTHR24188">
    <property type="entry name" value="ANKYRIN REPEAT PROTEIN"/>
    <property type="match status" value="1"/>
</dbReference>
<feature type="repeat" description="ANK" evidence="3">
    <location>
        <begin position="230"/>
        <end position="262"/>
    </location>
</feature>
<keyword evidence="6" id="KW-1185">Reference proteome</keyword>
<dbReference type="PROSITE" id="PS50297">
    <property type="entry name" value="ANK_REP_REGION"/>
    <property type="match status" value="6"/>
</dbReference>
<name>A2DAE6_TRIV3</name>
<evidence type="ECO:0000313" key="5">
    <source>
        <dbReference type="EMBL" id="EAY22794.1"/>
    </source>
</evidence>
<keyword evidence="4" id="KW-0175">Coiled coil</keyword>
<dbReference type="SMR" id="A2DAE6"/>
<dbReference type="RefSeq" id="XP_001583780.1">
    <property type="nucleotide sequence ID" value="XM_001583730.1"/>
</dbReference>
<feature type="repeat" description="ANK" evidence="3">
    <location>
        <begin position="197"/>
        <end position="229"/>
    </location>
</feature>
<feature type="repeat" description="ANK" evidence="3">
    <location>
        <begin position="362"/>
        <end position="394"/>
    </location>
</feature>
<dbReference type="OMA" id="ASEWGHL"/>
<dbReference type="EMBL" id="DS113182">
    <property type="protein sequence ID" value="EAY22794.1"/>
    <property type="molecule type" value="Genomic_DNA"/>
</dbReference>
<evidence type="ECO:0000256" key="2">
    <source>
        <dbReference type="ARBA" id="ARBA00023043"/>
    </source>
</evidence>
<feature type="repeat" description="ANK" evidence="3">
    <location>
        <begin position="296"/>
        <end position="328"/>
    </location>
</feature>
<dbReference type="VEuPathDB" id="TrichDB:TVAGG3_0267440"/>
<accession>A2DAE6</accession>
<dbReference type="OrthoDB" id="1577640at2759"/>
<evidence type="ECO:0000256" key="4">
    <source>
        <dbReference type="SAM" id="Coils"/>
    </source>
</evidence>
<feature type="repeat" description="ANK" evidence="3">
    <location>
        <begin position="329"/>
        <end position="361"/>
    </location>
</feature>
<dbReference type="PANTHER" id="PTHR24188:SF29">
    <property type="entry name" value="GH09064P"/>
    <property type="match status" value="1"/>
</dbReference>
<reference evidence="5" key="2">
    <citation type="journal article" date="2007" name="Science">
        <title>Draft genome sequence of the sexually transmitted pathogen Trichomonas vaginalis.</title>
        <authorList>
            <person name="Carlton J.M."/>
            <person name="Hirt R.P."/>
            <person name="Silva J.C."/>
            <person name="Delcher A.L."/>
            <person name="Schatz M."/>
            <person name="Zhao Q."/>
            <person name="Wortman J.R."/>
            <person name="Bidwell S.L."/>
            <person name="Alsmark U.C.M."/>
            <person name="Besteiro S."/>
            <person name="Sicheritz-Ponten T."/>
            <person name="Noel C.J."/>
            <person name="Dacks J.B."/>
            <person name="Foster P.G."/>
            <person name="Simillion C."/>
            <person name="Van de Peer Y."/>
            <person name="Miranda-Saavedra D."/>
            <person name="Barton G.J."/>
            <person name="Westrop G.D."/>
            <person name="Mueller S."/>
            <person name="Dessi D."/>
            <person name="Fiori P.L."/>
            <person name="Ren Q."/>
            <person name="Paulsen I."/>
            <person name="Zhang H."/>
            <person name="Bastida-Corcuera F.D."/>
            <person name="Simoes-Barbosa A."/>
            <person name="Brown M.T."/>
            <person name="Hayes R.D."/>
            <person name="Mukherjee M."/>
            <person name="Okumura C.Y."/>
            <person name="Schneider R."/>
            <person name="Smith A.J."/>
            <person name="Vanacova S."/>
            <person name="Villalvazo M."/>
            <person name="Haas B.J."/>
            <person name="Pertea M."/>
            <person name="Feldblyum T.V."/>
            <person name="Utterback T.R."/>
            <person name="Shu C.L."/>
            <person name="Osoegawa K."/>
            <person name="de Jong P.J."/>
            <person name="Hrdy I."/>
            <person name="Horvathova L."/>
            <person name="Zubacova Z."/>
            <person name="Dolezal P."/>
            <person name="Malik S.B."/>
            <person name="Logsdon J.M. Jr."/>
            <person name="Henze K."/>
            <person name="Gupta A."/>
            <person name="Wang C.C."/>
            <person name="Dunne R.L."/>
            <person name="Upcroft J.A."/>
            <person name="Upcroft P."/>
            <person name="White O."/>
            <person name="Salzberg S.L."/>
            <person name="Tang P."/>
            <person name="Chiu C.-H."/>
            <person name="Lee Y.-S."/>
            <person name="Embley T.M."/>
            <person name="Coombs G.H."/>
            <person name="Mottram J.C."/>
            <person name="Tachezy J."/>
            <person name="Fraser-Liggett C.M."/>
            <person name="Johnson P.J."/>
        </authorList>
    </citation>
    <scope>NUCLEOTIDE SEQUENCE [LARGE SCALE GENOMIC DNA]</scope>
    <source>
        <strain evidence="5">G3</strain>
    </source>
</reference>
<evidence type="ECO:0000256" key="3">
    <source>
        <dbReference type="PROSITE-ProRule" id="PRU00023"/>
    </source>
</evidence>
<dbReference type="Pfam" id="PF12796">
    <property type="entry name" value="Ank_2"/>
    <property type="match status" value="2"/>
</dbReference>
<organism evidence="5 6">
    <name type="scientific">Trichomonas vaginalis (strain ATCC PRA-98 / G3)</name>
    <dbReference type="NCBI Taxonomy" id="412133"/>
    <lineage>
        <taxon>Eukaryota</taxon>
        <taxon>Metamonada</taxon>
        <taxon>Parabasalia</taxon>
        <taxon>Trichomonadida</taxon>
        <taxon>Trichomonadidae</taxon>
        <taxon>Trichomonas</taxon>
    </lineage>
</organism>
<dbReference type="PROSITE" id="PS50088">
    <property type="entry name" value="ANK_REPEAT"/>
    <property type="match status" value="7"/>
</dbReference>
<dbReference type="KEGG" id="tva:5468352"/>
<keyword evidence="2 3" id="KW-0040">ANK repeat</keyword>
<protein>
    <submittedName>
        <fullName evidence="5">Ankyrin repeat protein, putative</fullName>
    </submittedName>
</protein>
<gene>
    <name evidence="5" type="ORF">TVAG_477230</name>
</gene>